<evidence type="ECO:0000259" key="4">
    <source>
        <dbReference type="PROSITE" id="PS50949"/>
    </source>
</evidence>
<proteinExistence type="predicted"/>
<evidence type="ECO:0000256" key="1">
    <source>
        <dbReference type="ARBA" id="ARBA00023015"/>
    </source>
</evidence>
<dbReference type="InterPro" id="IPR036390">
    <property type="entry name" value="WH_DNA-bd_sf"/>
</dbReference>
<dbReference type="PROSITE" id="PS50949">
    <property type="entry name" value="HTH_GNTR"/>
    <property type="match status" value="1"/>
</dbReference>
<organism evidence="5 6">
    <name type="scientific">Agathobaculum butyriciproducens</name>
    <dbReference type="NCBI Taxonomy" id="1628085"/>
    <lineage>
        <taxon>Bacteria</taxon>
        <taxon>Bacillati</taxon>
        <taxon>Bacillota</taxon>
        <taxon>Clostridia</taxon>
        <taxon>Eubacteriales</taxon>
        <taxon>Butyricicoccaceae</taxon>
        <taxon>Agathobaculum</taxon>
    </lineage>
</organism>
<protein>
    <submittedName>
        <fullName evidence="5">GntR family transcriptional regulator</fullName>
    </submittedName>
</protein>
<dbReference type="GO" id="GO:0003677">
    <property type="term" value="F:DNA binding"/>
    <property type="evidence" value="ECO:0007669"/>
    <property type="project" value="UniProtKB-KW"/>
</dbReference>
<evidence type="ECO:0000256" key="2">
    <source>
        <dbReference type="ARBA" id="ARBA00023125"/>
    </source>
</evidence>
<evidence type="ECO:0000313" key="6">
    <source>
        <dbReference type="Proteomes" id="UP001298753"/>
    </source>
</evidence>
<name>A0AAW4W4N2_9FIRM</name>
<dbReference type="CDD" id="cd07377">
    <property type="entry name" value="WHTH_GntR"/>
    <property type="match status" value="1"/>
</dbReference>
<evidence type="ECO:0000313" key="5">
    <source>
        <dbReference type="EMBL" id="MCC2177861.1"/>
    </source>
</evidence>
<sequence>MDIIVSNMDSTPIYEQITRQIKAKILGGELQPGEALPSMRLLAKELRISVITTKRAYEELEREGLITSQTGRGSFVAPVSSERLREAQLRTVEDHLTDAVQAARLAGLSADEFAELARTLFEEEGL</sequence>
<keyword evidence="6" id="KW-1185">Reference proteome</keyword>
<gene>
    <name evidence="5" type="ORF">LKD22_12150</name>
</gene>
<dbReference type="Pfam" id="PF00392">
    <property type="entry name" value="GntR"/>
    <property type="match status" value="1"/>
</dbReference>
<dbReference type="EMBL" id="JAJEPX010000065">
    <property type="protein sequence ID" value="MCC2177861.1"/>
    <property type="molecule type" value="Genomic_DNA"/>
</dbReference>
<dbReference type="GeneID" id="98659200"/>
<dbReference type="Gene3D" id="1.10.10.10">
    <property type="entry name" value="Winged helix-like DNA-binding domain superfamily/Winged helix DNA-binding domain"/>
    <property type="match status" value="1"/>
</dbReference>
<dbReference type="RefSeq" id="WP_110436467.1">
    <property type="nucleotide sequence ID" value="NZ_DBEZDI010000081.1"/>
</dbReference>
<keyword evidence="3" id="KW-0804">Transcription</keyword>
<keyword evidence="1" id="KW-0805">Transcription regulation</keyword>
<feature type="domain" description="HTH gntR-type" evidence="4">
    <location>
        <begin position="11"/>
        <end position="79"/>
    </location>
</feature>
<dbReference type="PANTHER" id="PTHR38445:SF7">
    <property type="entry name" value="GNTR-FAMILY TRANSCRIPTIONAL REGULATOR"/>
    <property type="match status" value="1"/>
</dbReference>
<dbReference type="AlphaFoldDB" id="A0AAW4W4N2"/>
<dbReference type="GO" id="GO:0003700">
    <property type="term" value="F:DNA-binding transcription factor activity"/>
    <property type="evidence" value="ECO:0007669"/>
    <property type="project" value="InterPro"/>
</dbReference>
<accession>A0AAW4W4N2</accession>
<comment type="caution">
    <text evidence="5">The sequence shown here is derived from an EMBL/GenBank/DDBJ whole genome shotgun (WGS) entry which is preliminary data.</text>
</comment>
<dbReference type="PANTHER" id="PTHR38445">
    <property type="entry name" value="HTH-TYPE TRANSCRIPTIONAL REPRESSOR YTRA"/>
    <property type="match status" value="1"/>
</dbReference>
<dbReference type="InterPro" id="IPR000524">
    <property type="entry name" value="Tscrpt_reg_HTH_GntR"/>
</dbReference>
<dbReference type="InterPro" id="IPR036388">
    <property type="entry name" value="WH-like_DNA-bd_sf"/>
</dbReference>
<keyword evidence="2" id="KW-0238">DNA-binding</keyword>
<evidence type="ECO:0000256" key="3">
    <source>
        <dbReference type="ARBA" id="ARBA00023163"/>
    </source>
</evidence>
<reference evidence="5 6" key="1">
    <citation type="submission" date="2021-10" db="EMBL/GenBank/DDBJ databases">
        <title>Anaerobic single-cell dispensing facilitates the cultivation of human gut bacteria.</title>
        <authorList>
            <person name="Afrizal A."/>
        </authorList>
    </citation>
    <scope>NUCLEOTIDE SEQUENCE [LARGE SCALE GENOMIC DNA]</scope>
    <source>
        <strain evidence="5 6">CLA-AA-H270</strain>
    </source>
</reference>
<dbReference type="SMART" id="SM00345">
    <property type="entry name" value="HTH_GNTR"/>
    <property type="match status" value="1"/>
</dbReference>
<dbReference type="Proteomes" id="UP001298753">
    <property type="component" value="Unassembled WGS sequence"/>
</dbReference>
<dbReference type="SUPFAM" id="SSF46785">
    <property type="entry name" value="Winged helix' DNA-binding domain"/>
    <property type="match status" value="1"/>
</dbReference>